<dbReference type="GO" id="GO:0032259">
    <property type="term" value="P:methylation"/>
    <property type="evidence" value="ECO:0007669"/>
    <property type="project" value="UniProtKB-KW"/>
</dbReference>
<dbReference type="InterPro" id="IPR000682">
    <property type="entry name" value="PCMT"/>
</dbReference>
<dbReference type="Proteomes" id="UP001607069">
    <property type="component" value="Unassembled WGS sequence"/>
</dbReference>
<keyword evidence="8" id="KW-0949">S-adenosyl-L-methionine</keyword>
<proteinExistence type="inferred from homology"/>
<evidence type="ECO:0000256" key="6">
    <source>
        <dbReference type="ARBA" id="ARBA00022603"/>
    </source>
</evidence>
<keyword evidence="6 12" id="KW-0489">Methyltransferase</keyword>
<organism evidence="12 13">
    <name type="scientific">Streptomyces chitinivorans</name>
    <dbReference type="NCBI Taxonomy" id="1257027"/>
    <lineage>
        <taxon>Bacteria</taxon>
        <taxon>Bacillati</taxon>
        <taxon>Actinomycetota</taxon>
        <taxon>Actinomycetes</taxon>
        <taxon>Kitasatosporales</taxon>
        <taxon>Streptomycetaceae</taxon>
        <taxon>Streptomyces</taxon>
    </lineage>
</organism>
<evidence type="ECO:0000256" key="9">
    <source>
        <dbReference type="ARBA" id="ARBA00030757"/>
    </source>
</evidence>
<name>A0ABW7HT26_9ACTN</name>
<comment type="caution">
    <text evidence="12">The sequence shown here is derived from an EMBL/GenBank/DDBJ whole genome shotgun (WGS) entry which is preliminary data.</text>
</comment>
<dbReference type="GO" id="GO:0008168">
    <property type="term" value="F:methyltransferase activity"/>
    <property type="evidence" value="ECO:0007669"/>
    <property type="project" value="UniProtKB-KW"/>
</dbReference>
<keyword evidence="7" id="KW-0808">Transferase</keyword>
<dbReference type="Pfam" id="PF01135">
    <property type="entry name" value="PCMT"/>
    <property type="match status" value="1"/>
</dbReference>
<evidence type="ECO:0000256" key="10">
    <source>
        <dbReference type="ARBA" id="ARBA00031323"/>
    </source>
</evidence>
<accession>A0ABW7HT26</accession>
<dbReference type="PANTHER" id="PTHR11579">
    <property type="entry name" value="PROTEIN-L-ISOASPARTATE O-METHYLTRANSFERASE"/>
    <property type="match status" value="1"/>
</dbReference>
<evidence type="ECO:0000256" key="8">
    <source>
        <dbReference type="ARBA" id="ARBA00022691"/>
    </source>
</evidence>
<sequence>MTVPADPSRDLRTALAHRLTAPGDPWRAAFETVPRHVFVPSFHEQAEDGRWVTITPENPRYWEAVYSDRALTTQIADGTPTSSSSQPSLMLEMLHALDMADGHRVLEVGTGTGYNAALLSHRLGDSRVTTMDVDPDLTGAATRRLGEAGHHPAVRVGDGAYGVPDRAPYDRIIATCGLPSVPWPWVEQACEGAVIVVPIGWGVARLTIHGDAAEGAFLPGGAYFMPRRADAPAPDFAGLERTEPRPSRTATPVDALRHLEFPLSLTMPGYRFCTWNREDDGTVEGLGLWTPDGSIARVHADGTVRQAGPRRLWEAVEELHRWFPDTAPARDSFGITVTSGRQWVWLGDPRGPGWDLPPVSGTGGRVR</sequence>
<keyword evidence="13" id="KW-1185">Reference proteome</keyword>
<dbReference type="EC" id="2.1.1.77" evidence="3"/>
<dbReference type="InterPro" id="IPR029063">
    <property type="entry name" value="SAM-dependent_MTases_sf"/>
</dbReference>
<evidence type="ECO:0000256" key="2">
    <source>
        <dbReference type="ARBA" id="ARBA00005369"/>
    </source>
</evidence>
<dbReference type="SUPFAM" id="SSF53335">
    <property type="entry name" value="S-adenosyl-L-methionine-dependent methyltransferases"/>
    <property type="match status" value="1"/>
</dbReference>
<evidence type="ECO:0000313" key="13">
    <source>
        <dbReference type="Proteomes" id="UP001607069"/>
    </source>
</evidence>
<evidence type="ECO:0000256" key="4">
    <source>
        <dbReference type="ARBA" id="ARBA00013346"/>
    </source>
</evidence>
<reference evidence="12 13" key="1">
    <citation type="submission" date="2024-10" db="EMBL/GenBank/DDBJ databases">
        <authorList>
            <person name="Cho J.-C."/>
        </authorList>
    </citation>
    <scope>NUCLEOTIDE SEQUENCE [LARGE SCALE GENOMIC DNA]</scope>
    <source>
        <strain evidence="12 13">KCTC29696</strain>
    </source>
</reference>
<gene>
    <name evidence="12" type="ORF">ACG5V6_12625</name>
</gene>
<evidence type="ECO:0000256" key="5">
    <source>
        <dbReference type="ARBA" id="ARBA00022490"/>
    </source>
</evidence>
<dbReference type="RefSeq" id="WP_237878076.1">
    <property type="nucleotide sequence ID" value="NZ_BAABEN010000020.1"/>
</dbReference>
<dbReference type="PANTHER" id="PTHR11579:SF0">
    <property type="entry name" value="PROTEIN-L-ISOASPARTATE(D-ASPARTATE) O-METHYLTRANSFERASE"/>
    <property type="match status" value="1"/>
</dbReference>
<comment type="similarity">
    <text evidence="2">Belongs to the methyltransferase superfamily. L-isoaspartyl/D-aspartyl protein methyltransferase family.</text>
</comment>
<comment type="subcellular location">
    <subcellularLocation>
        <location evidence="1">Cytoplasm</location>
    </subcellularLocation>
</comment>
<evidence type="ECO:0000256" key="1">
    <source>
        <dbReference type="ARBA" id="ARBA00004496"/>
    </source>
</evidence>
<dbReference type="Gene3D" id="3.40.50.150">
    <property type="entry name" value="Vaccinia Virus protein VP39"/>
    <property type="match status" value="1"/>
</dbReference>
<evidence type="ECO:0000313" key="12">
    <source>
        <dbReference type="EMBL" id="MFH0249056.1"/>
    </source>
</evidence>
<evidence type="ECO:0000256" key="7">
    <source>
        <dbReference type="ARBA" id="ARBA00022679"/>
    </source>
</evidence>
<protein>
    <recommendedName>
        <fullName evidence="4">Protein-L-isoaspartate O-methyltransferase</fullName>
        <ecNumber evidence="3">2.1.1.77</ecNumber>
    </recommendedName>
    <alternativeName>
        <fullName evidence="11">L-isoaspartyl protein carboxyl methyltransferase</fullName>
    </alternativeName>
    <alternativeName>
        <fullName evidence="9">Protein L-isoaspartyl methyltransferase</fullName>
    </alternativeName>
    <alternativeName>
        <fullName evidence="10">Protein-beta-aspartate methyltransferase</fullName>
    </alternativeName>
</protein>
<dbReference type="EMBL" id="JBIHMK010000040">
    <property type="protein sequence ID" value="MFH0249056.1"/>
    <property type="molecule type" value="Genomic_DNA"/>
</dbReference>
<dbReference type="CDD" id="cd02440">
    <property type="entry name" value="AdoMet_MTases"/>
    <property type="match status" value="1"/>
</dbReference>
<evidence type="ECO:0000256" key="3">
    <source>
        <dbReference type="ARBA" id="ARBA00011890"/>
    </source>
</evidence>
<evidence type="ECO:0000256" key="11">
    <source>
        <dbReference type="ARBA" id="ARBA00031350"/>
    </source>
</evidence>
<keyword evidence="5" id="KW-0963">Cytoplasm</keyword>
<dbReference type="PROSITE" id="PS01279">
    <property type="entry name" value="PCMT"/>
    <property type="match status" value="1"/>
</dbReference>